<dbReference type="OrthoDB" id="34082at2"/>
<dbReference type="GO" id="GO:0042941">
    <property type="term" value="P:D-alanine transmembrane transport"/>
    <property type="evidence" value="ECO:0007669"/>
    <property type="project" value="TreeGrafter"/>
</dbReference>
<dbReference type="GO" id="GO:0005304">
    <property type="term" value="F:L-valine transmembrane transporter activity"/>
    <property type="evidence" value="ECO:0007669"/>
    <property type="project" value="TreeGrafter"/>
</dbReference>
<sequence>MRALEVQNVTKRFGGLVAVNGVSLSVDQGEIFSIIGPNGAGKTTLFNLLTGIYAPDEGKVLLFGKDVTGFSPDKVAAQGVGRTFQNIRLFGGMTVLENVLVGHHIHIRVPYFHALFRTPLARKEERRAKEEAMALLAYLGLEKRAGELAKNLPYGEQRLLEIARALALKPRLLLLDEPAAGMNPQETEELKAMILRLRAELGLTVVLIEHDMRMVMTLSDRIAVLEYGAKIAEGTPEEVRRDPRVIEAYLGKGAAGGAA</sequence>
<dbReference type="AlphaFoldDB" id="A0A0A2WXY2"/>
<dbReference type="GO" id="GO:0016887">
    <property type="term" value="F:ATP hydrolysis activity"/>
    <property type="evidence" value="ECO:0007669"/>
    <property type="project" value="InterPro"/>
</dbReference>
<dbReference type="PROSITE" id="PS50893">
    <property type="entry name" value="ABC_TRANSPORTER_2"/>
    <property type="match status" value="1"/>
</dbReference>
<dbReference type="STRING" id="276.THFILI_10125"/>
<dbReference type="PANTHER" id="PTHR45772:SF7">
    <property type="entry name" value="AMINO ACID ABC TRANSPORTER ATP-BINDING PROTEIN"/>
    <property type="match status" value="1"/>
</dbReference>
<keyword evidence="3" id="KW-0067">ATP-binding</keyword>
<dbReference type="FunFam" id="3.40.50.300:FF:000421">
    <property type="entry name" value="Branched-chain amino acid ABC transporter ATP-binding protein"/>
    <property type="match status" value="1"/>
</dbReference>
<dbReference type="InterPro" id="IPR032823">
    <property type="entry name" value="BCA_ABC_TP_C"/>
</dbReference>
<keyword evidence="2" id="KW-0547">Nucleotide-binding</keyword>
<dbReference type="InterPro" id="IPR003593">
    <property type="entry name" value="AAA+_ATPase"/>
</dbReference>
<dbReference type="GO" id="GO:0005524">
    <property type="term" value="F:ATP binding"/>
    <property type="evidence" value="ECO:0007669"/>
    <property type="project" value="UniProtKB-KW"/>
</dbReference>
<feature type="domain" description="ABC transporter" evidence="4">
    <location>
        <begin position="4"/>
        <end position="252"/>
    </location>
</feature>
<organism evidence="5 6">
    <name type="scientific">Thermus filiformis</name>
    <dbReference type="NCBI Taxonomy" id="276"/>
    <lineage>
        <taxon>Bacteria</taxon>
        <taxon>Thermotogati</taxon>
        <taxon>Deinococcota</taxon>
        <taxon>Deinococci</taxon>
        <taxon>Thermales</taxon>
        <taxon>Thermaceae</taxon>
        <taxon>Thermus</taxon>
    </lineage>
</organism>
<dbReference type="GO" id="GO:1903806">
    <property type="term" value="P:L-isoleucine import across plasma membrane"/>
    <property type="evidence" value="ECO:0007669"/>
    <property type="project" value="TreeGrafter"/>
</dbReference>
<dbReference type="Proteomes" id="UP000030364">
    <property type="component" value="Unassembled WGS sequence"/>
</dbReference>
<dbReference type="GO" id="GO:0005886">
    <property type="term" value="C:plasma membrane"/>
    <property type="evidence" value="ECO:0007669"/>
    <property type="project" value="TreeGrafter"/>
</dbReference>
<reference evidence="5 6" key="1">
    <citation type="journal article" date="2015" name="Genome Announc.">
        <title>Draft Genome Sequence of the Thermophile Thermus filiformis ATCC 43280, Producer of Carotenoid-(Di)glucoside-Branched Fatty Acid (Di)esters and Source of Hyperthermostable Enzymes of Biotechnological Interest.</title>
        <authorList>
            <person name="Mandelli F."/>
            <person name="Oliveira Ramires B."/>
            <person name="Couger M.B."/>
            <person name="Paixao D.A."/>
            <person name="Camilo C.M."/>
            <person name="Polikarpov I."/>
            <person name="Prade R."/>
            <person name="Riano-Pachon D.M."/>
            <person name="Squina F.M."/>
        </authorList>
    </citation>
    <scope>NUCLEOTIDE SEQUENCE [LARGE SCALE GENOMIC DNA]</scope>
    <source>
        <strain evidence="5 6">ATCC 43280</strain>
    </source>
</reference>
<dbReference type="GO" id="GO:0015188">
    <property type="term" value="F:L-isoleucine transmembrane transporter activity"/>
    <property type="evidence" value="ECO:0007669"/>
    <property type="project" value="TreeGrafter"/>
</dbReference>
<dbReference type="Pfam" id="PF00005">
    <property type="entry name" value="ABC_tran"/>
    <property type="match status" value="1"/>
</dbReference>
<gene>
    <name evidence="5" type="ORF">THFILI_10125</name>
</gene>
<accession>A0A0A2WXY2</accession>
<evidence type="ECO:0000313" key="6">
    <source>
        <dbReference type="Proteomes" id="UP000030364"/>
    </source>
</evidence>
<dbReference type="InterPro" id="IPR027417">
    <property type="entry name" value="P-loop_NTPase"/>
</dbReference>
<dbReference type="SUPFAM" id="SSF52540">
    <property type="entry name" value="P-loop containing nucleoside triphosphate hydrolases"/>
    <property type="match status" value="1"/>
</dbReference>
<dbReference type="RefSeq" id="WP_038060205.1">
    <property type="nucleotide sequence ID" value="NZ_JPSL02000040.1"/>
</dbReference>
<dbReference type="EMBL" id="JPSL02000040">
    <property type="protein sequence ID" value="KGQ23140.1"/>
    <property type="molecule type" value="Genomic_DNA"/>
</dbReference>
<dbReference type="GO" id="GO:1903805">
    <property type="term" value="P:L-valine import across plasma membrane"/>
    <property type="evidence" value="ECO:0007669"/>
    <property type="project" value="TreeGrafter"/>
</dbReference>
<comment type="caution">
    <text evidence="5">The sequence shown here is derived from an EMBL/GenBank/DDBJ whole genome shotgun (WGS) entry which is preliminary data.</text>
</comment>
<dbReference type="PANTHER" id="PTHR45772">
    <property type="entry name" value="CONSERVED COMPONENT OF ABC TRANSPORTER FOR NATURAL AMINO ACIDS-RELATED"/>
    <property type="match status" value="1"/>
</dbReference>
<keyword evidence="6" id="KW-1185">Reference proteome</keyword>
<name>A0A0A2WXY2_THEFI</name>
<proteinExistence type="predicted"/>
<dbReference type="InterPro" id="IPR003439">
    <property type="entry name" value="ABC_transporter-like_ATP-bd"/>
</dbReference>
<evidence type="ECO:0000256" key="3">
    <source>
        <dbReference type="ARBA" id="ARBA00022840"/>
    </source>
</evidence>
<dbReference type="CDD" id="cd03219">
    <property type="entry name" value="ABC_Mj1267_LivG_branched"/>
    <property type="match status" value="1"/>
</dbReference>
<dbReference type="GO" id="GO:0015192">
    <property type="term" value="F:L-phenylalanine transmembrane transporter activity"/>
    <property type="evidence" value="ECO:0007669"/>
    <property type="project" value="TreeGrafter"/>
</dbReference>
<evidence type="ECO:0000259" key="4">
    <source>
        <dbReference type="PROSITE" id="PS50893"/>
    </source>
</evidence>
<dbReference type="Pfam" id="PF12399">
    <property type="entry name" value="BCA_ABC_TP_C"/>
    <property type="match status" value="1"/>
</dbReference>
<evidence type="ECO:0000256" key="1">
    <source>
        <dbReference type="ARBA" id="ARBA00022448"/>
    </source>
</evidence>
<protein>
    <submittedName>
        <fullName evidence="5">ABC transporter</fullName>
    </submittedName>
</protein>
<dbReference type="PATRIC" id="fig|276.5.peg.5"/>
<dbReference type="Gene3D" id="3.40.50.300">
    <property type="entry name" value="P-loop containing nucleotide triphosphate hydrolases"/>
    <property type="match status" value="1"/>
</dbReference>
<evidence type="ECO:0000256" key="2">
    <source>
        <dbReference type="ARBA" id="ARBA00022741"/>
    </source>
</evidence>
<evidence type="ECO:0000313" key="5">
    <source>
        <dbReference type="EMBL" id="KGQ23140.1"/>
    </source>
</evidence>
<dbReference type="SMART" id="SM00382">
    <property type="entry name" value="AAA"/>
    <property type="match status" value="1"/>
</dbReference>
<dbReference type="GO" id="GO:0015808">
    <property type="term" value="P:L-alanine transport"/>
    <property type="evidence" value="ECO:0007669"/>
    <property type="project" value="TreeGrafter"/>
</dbReference>
<keyword evidence="1" id="KW-0813">Transport</keyword>
<dbReference type="InterPro" id="IPR051120">
    <property type="entry name" value="ABC_AA/LPS_Transport"/>
</dbReference>